<evidence type="ECO:0000256" key="10">
    <source>
        <dbReference type="ARBA" id="ARBA00022989"/>
    </source>
</evidence>
<dbReference type="Gene3D" id="3.90.550.10">
    <property type="entry name" value="Spore Coat Polysaccharide Biosynthesis Protein SpsA, Chain A"/>
    <property type="match status" value="1"/>
</dbReference>
<keyword evidence="7 14" id="KW-0328">Glycosyltransferase</keyword>
<feature type="transmembrane region" description="Helical" evidence="12">
    <location>
        <begin position="21"/>
        <end position="40"/>
    </location>
</feature>
<evidence type="ECO:0000256" key="1">
    <source>
        <dbReference type="ARBA" id="ARBA00004429"/>
    </source>
</evidence>
<dbReference type="GO" id="GO:0016758">
    <property type="term" value="F:hexosyltransferase activity"/>
    <property type="evidence" value="ECO:0007669"/>
    <property type="project" value="TreeGrafter"/>
</dbReference>
<dbReference type="PANTHER" id="PTHR43867">
    <property type="entry name" value="CELLULOSE SYNTHASE CATALYTIC SUBUNIT A [UDP-FORMING]"/>
    <property type="match status" value="1"/>
</dbReference>
<dbReference type="PANTHER" id="PTHR43867:SF5">
    <property type="entry name" value="GLUCANS BIOSYNTHESIS GLUCOSYLTRANSFERASE H"/>
    <property type="match status" value="1"/>
</dbReference>
<keyword evidence="11 12" id="KW-0472">Membrane</keyword>
<keyword evidence="8 14" id="KW-0808">Transferase</keyword>
<dbReference type="NCBIfam" id="NF003962">
    <property type="entry name" value="PRK05454.2-5"/>
    <property type="match status" value="1"/>
</dbReference>
<dbReference type="GO" id="GO:0005886">
    <property type="term" value="C:plasma membrane"/>
    <property type="evidence" value="ECO:0007669"/>
    <property type="project" value="UniProtKB-SubCell"/>
</dbReference>
<sequence>MSLVEPISRAWRVDAGWPGPRAAGLGLALGLTLAIVAGFATSVTDWTPGALLALPLVMLGAVWIAGGAATALLGLALRPDPEPPVPAGWRPASRTALLVTLCKEDPAPLAAHLVALRAGLDRVGLDAGAHIFVLSDTSGAAAIAAEEAAFAPLIEAGTVTYRRRAENTGRKPGNIADWLAVHGDRFEHMMVLDADSRMSPDRIRRMIHRMDRTPALGLLQAGLALVPGRTRFGRHQRTGVRLLSRGFGRGFAAWTGDSGNYWGHNAIMRVAAFRSAAALPVLPGRAPFGGALLSHDFIEAAWIRRAGWAVALDPDMTGSAEDAPQTLAAFHARDRRWCQGNLQHLRLLAAPGLDPVSRLHLLMGVLSYLVAPVWLVLIALIALGLVPVAGALPLLVAALVLLIPKLCALVEGLCRSRSWARRAVILRAWVGELATSTLIAPLVMLRQAGAVLAVCLGRDCGWKTARRAGPTLPCGTVEAVAGAALVTLAVATSGSAALWLAPVALPLCCAPLIVPVLDRAA</sequence>
<feature type="transmembrane region" description="Helical" evidence="12">
    <location>
        <begin position="392"/>
        <end position="412"/>
    </location>
</feature>
<evidence type="ECO:0000256" key="9">
    <source>
        <dbReference type="ARBA" id="ARBA00022692"/>
    </source>
</evidence>
<dbReference type="AlphaFoldDB" id="A8LUG3"/>
<dbReference type="EMBL" id="CP000835">
    <property type="protein sequence ID" value="ABV95880.1"/>
    <property type="molecule type" value="Genomic_DNA"/>
</dbReference>
<evidence type="ECO:0000256" key="5">
    <source>
        <dbReference type="ARBA" id="ARBA00022475"/>
    </source>
</evidence>
<name>A8LUG3_DINSH</name>
<dbReference type="OrthoDB" id="9775281at2"/>
<dbReference type="SUPFAM" id="SSF53448">
    <property type="entry name" value="Nucleotide-diphospho-sugar transferases"/>
    <property type="match status" value="1"/>
</dbReference>
<dbReference type="Pfam" id="PF13632">
    <property type="entry name" value="Glyco_trans_2_3"/>
    <property type="match status" value="1"/>
</dbReference>
<evidence type="ECO:0000313" key="15">
    <source>
        <dbReference type="Proteomes" id="UP000006833"/>
    </source>
</evidence>
<evidence type="ECO:0000313" key="14">
    <source>
        <dbReference type="EMBL" id="ABV95880.1"/>
    </source>
</evidence>
<protein>
    <recommendedName>
        <fullName evidence="4">Glucans biosynthesis glucosyltransferase H</fullName>
    </recommendedName>
</protein>
<feature type="transmembrane region" description="Helical" evidence="12">
    <location>
        <begin position="496"/>
        <end position="517"/>
    </location>
</feature>
<comment type="similarity">
    <text evidence="3">Belongs to the glycosyltransferase 2 family. OpgH subfamily.</text>
</comment>
<reference evidence="15" key="1">
    <citation type="journal article" date="2010" name="ISME J.">
        <title>The complete genome sequence of the algal symbiont Dinoroseobacter shibae: a hitchhiker's guide to life in the sea.</title>
        <authorList>
            <person name="Wagner-Dobler I."/>
            <person name="Ballhausen B."/>
            <person name="Berger M."/>
            <person name="Brinkhoff T."/>
            <person name="Buchholz I."/>
            <person name="Bunk B."/>
            <person name="Cypionka H."/>
            <person name="Daniel R."/>
            <person name="Drepper T."/>
            <person name="Gerdts G."/>
            <person name="Hahnke S."/>
            <person name="Han C."/>
            <person name="Jahn D."/>
            <person name="Kalhoefer D."/>
            <person name="Kiss H."/>
            <person name="Klenk H.P."/>
            <person name="Kyrpides N."/>
            <person name="Liebl W."/>
            <person name="Liesegang H."/>
            <person name="Meincke L."/>
            <person name="Pati A."/>
            <person name="Petersen J."/>
            <person name="Piekarski T."/>
            <person name="Pommerenke C."/>
            <person name="Pradella S."/>
            <person name="Pukall R."/>
            <person name="Rabus R."/>
            <person name="Stackebrandt E."/>
            <person name="Thole S."/>
            <person name="Thompson L."/>
            <person name="Tielen P."/>
            <person name="Tomasch J."/>
            <person name="von Jan M."/>
            <person name="Wanphrut N."/>
            <person name="Wichels A."/>
            <person name="Zech H."/>
            <person name="Simon M."/>
        </authorList>
    </citation>
    <scope>NUCLEOTIDE SEQUENCE [LARGE SCALE GENOMIC DNA]</scope>
    <source>
        <strain evidence="15">DSM 16493 / NCIMB 14021 / DFL 12</strain>
        <plasmid evidence="15">Plasmid pDSHI05</plasmid>
    </source>
</reference>
<keyword evidence="14" id="KW-0614">Plasmid</keyword>
<dbReference type="InterPro" id="IPR029044">
    <property type="entry name" value="Nucleotide-diphossugar_trans"/>
</dbReference>
<gene>
    <name evidence="14" type="ordered locus">Dshi_4170</name>
</gene>
<dbReference type="KEGG" id="dsh:Dshi_4170"/>
<geneLocation type="plasmid" evidence="14 15">
    <name>pDSHI05</name>
</geneLocation>
<keyword evidence="10 12" id="KW-1133">Transmembrane helix</keyword>
<accession>A8LUG3</accession>
<feature type="domain" description="Glycosyltransferase 2-like" evidence="13">
    <location>
        <begin position="190"/>
        <end position="385"/>
    </location>
</feature>
<dbReference type="CAZy" id="GT2">
    <property type="family name" value="Glycosyltransferase Family 2"/>
</dbReference>
<proteinExistence type="inferred from homology"/>
<dbReference type="InterPro" id="IPR050321">
    <property type="entry name" value="Glycosyltr_2/OpgH_subfam"/>
</dbReference>
<evidence type="ECO:0000256" key="3">
    <source>
        <dbReference type="ARBA" id="ARBA00009337"/>
    </source>
</evidence>
<dbReference type="RefSeq" id="WP_012187447.1">
    <property type="nucleotide sequence ID" value="NC_009959.1"/>
</dbReference>
<dbReference type="InterPro" id="IPR001173">
    <property type="entry name" value="Glyco_trans_2-like"/>
</dbReference>
<evidence type="ECO:0000256" key="7">
    <source>
        <dbReference type="ARBA" id="ARBA00022676"/>
    </source>
</evidence>
<keyword evidence="6" id="KW-0997">Cell inner membrane</keyword>
<organism evidence="14 15">
    <name type="scientific">Dinoroseobacter shibae (strain DSM 16493 / NCIMB 14021 / DFL 12)</name>
    <dbReference type="NCBI Taxonomy" id="398580"/>
    <lineage>
        <taxon>Bacteria</taxon>
        <taxon>Pseudomonadati</taxon>
        <taxon>Pseudomonadota</taxon>
        <taxon>Alphaproteobacteria</taxon>
        <taxon>Rhodobacterales</taxon>
        <taxon>Roseobacteraceae</taxon>
        <taxon>Dinoroseobacter</taxon>
    </lineage>
</organism>
<evidence type="ECO:0000256" key="8">
    <source>
        <dbReference type="ARBA" id="ARBA00022679"/>
    </source>
</evidence>
<feature type="transmembrane region" description="Helical" evidence="12">
    <location>
        <begin position="424"/>
        <end position="444"/>
    </location>
</feature>
<evidence type="ECO:0000256" key="4">
    <source>
        <dbReference type="ARBA" id="ARBA00020585"/>
    </source>
</evidence>
<keyword evidence="15" id="KW-1185">Reference proteome</keyword>
<dbReference type="Proteomes" id="UP000006833">
    <property type="component" value="Plasmid pDSHI05"/>
</dbReference>
<evidence type="ECO:0000256" key="12">
    <source>
        <dbReference type="SAM" id="Phobius"/>
    </source>
</evidence>
<comment type="subcellular location">
    <subcellularLocation>
        <location evidence="1">Cell inner membrane</location>
        <topology evidence="1">Multi-pass membrane protein</topology>
    </subcellularLocation>
</comment>
<evidence type="ECO:0000259" key="13">
    <source>
        <dbReference type="Pfam" id="PF13632"/>
    </source>
</evidence>
<keyword evidence="9 12" id="KW-0812">Transmembrane</keyword>
<dbReference type="eggNOG" id="COG2943">
    <property type="taxonomic scope" value="Bacteria"/>
</dbReference>
<dbReference type="HOGENOM" id="CLU_015730_1_0_5"/>
<evidence type="ECO:0000256" key="2">
    <source>
        <dbReference type="ARBA" id="ARBA00005001"/>
    </source>
</evidence>
<feature type="transmembrane region" description="Helical" evidence="12">
    <location>
        <begin position="52"/>
        <end position="77"/>
    </location>
</feature>
<feature type="transmembrane region" description="Helical" evidence="12">
    <location>
        <begin position="365"/>
        <end position="386"/>
    </location>
</feature>
<evidence type="ECO:0000256" key="11">
    <source>
        <dbReference type="ARBA" id="ARBA00023136"/>
    </source>
</evidence>
<keyword evidence="5" id="KW-1003">Cell membrane</keyword>
<comment type="pathway">
    <text evidence="2">Glycan metabolism; osmoregulated periplasmic glucan (OPG) biosynthesis.</text>
</comment>
<evidence type="ECO:0000256" key="6">
    <source>
        <dbReference type="ARBA" id="ARBA00022519"/>
    </source>
</evidence>